<reference evidence="3" key="1">
    <citation type="journal article" date="2023" name="Mol. Phylogenet. Evol.">
        <title>Genome-scale phylogeny and comparative genomics of the fungal order Sordariales.</title>
        <authorList>
            <person name="Hensen N."/>
            <person name="Bonometti L."/>
            <person name="Westerberg I."/>
            <person name="Brannstrom I.O."/>
            <person name="Guillou S."/>
            <person name="Cros-Aarteil S."/>
            <person name="Calhoun S."/>
            <person name="Haridas S."/>
            <person name="Kuo A."/>
            <person name="Mondo S."/>
            <person name="Pangilinan J."/>
            <person name="Riley R."/>
            <person name="LaButti K."/>
            <person name="Andreopoulos B."/>
            <person name="Lipzen A."/>
            <person name="Chen C."/>
            <person name="Yan M."/>
            <person name="Daum C."/>
            <person name="Ng V."/>
            <person name="Clum A."/>
            <person name="Steindorff A."/>
            <person name="Ohm R.A."/>
            <person name="Martin F."/>
            <person name="Silar P."/>
            <person name="Natvig D.O."/>
            <person name="Lalanne C."/>
            <person name="Gautier V."/>
            <person name="Ament-Velasquez S.L."/>
            <person name="Kruys A."/>
            <person name="Hutchinson M.I."/>
            <person name="Powell A.J."/>
            <person name="Barry K."/>
            <person name="Miller A.N."/>
            <person name="Grigoriev I.V."/>
            <person name="Debuchy R."/>
            <person name="Gladieux P."/>
            <person name="Hiltunen Thoren M."/>
            <person name="Johannesson H."/>
        </authorList>
    </citation>
    <scope>NUCLEOTIDE SEQUENCE</scope>
    <source>
        <strain evidence="3">CBS 118394</strain>
    </source>
</reference>
<evidence type="ECO:0000313" key="4">
    <source>
        <dbReference type="Proteomes" id="UP001283341"/>
    </source>
</evidence>
<proteinExistence type="predicted"/>
<feature type="compositionally biased region" description="Basic and acidic residues" evidence="2">
    <location>
        <begin position="119"/>
        <end position="134"/>
    </location>
</feature>
<feature type="region of interest" description="Disordered" evidence="2">
    <location>
        <begin position="33"/>
        <end position="208"/>
    </location>
</feature>
<keyword evidence="1" id="KW-0175">Coiled coil</keyword>
<feature type="compositionally biased region" description="Low complexity" evidence="2">
    <location>
        <begin position="105"/>
        <end position="118"/>
    </location>
</feature>
<evidence type="ECO:0000256" key="2">
    <source>
        <dbReference type="SAM" id="MobiDB-lite"/>
    </source>
</evidence>
<evidence type="ECO:0000313" key="3">
    <source>
        <dbReference type="EMBL" id="KAK3325339.1"/>
    </source>
</evidence>
<accession>A0AAE0MBV5</accession>
<dbReference type="EMBL" id="JAUEDM010000002">
    <property type="protein sequence ID" value="KAK3325339.1"/>
    <property type="molecule type" value="Genomic_DNA"/>
</dbReference>
<reference evidence="3" key="2">
    <citation type="submission" date="2023-06" db="EMBL/GenBank/DDBJ databases">
        <authorList>
            <consortium name="Lawrence Berkeley National Laboratory"/>
            <person name="Haridas S."/>
            <person name="Hensen N."/>
            <person name="Bonometti L."/>
            <person name="Westerberg I."/>
            <person name="Brannstrom I.O."/>
            <person name="Guillou S."/>
            <person name="Cros-Aarteil S."/>
            <person name="Calhoun S."/>
            <person name="Kuo A."/>
            <person name="Mondo S."/>
            <person name="Pangilinan J."/>
            <person name="Riley R."/>
            <person name="Labutti K."/>
            <person name="Andreopoulos B."/>
            <person name="Lipzen A."/>
            <person name="Chen C."/>
            <person name="Yanf M."/>
            <person name="Daum C."/>
            <person name="Ng V."/>
            <person name="Clum A."/>
            <person name="Steindorff A."/>
            <person name="Ohm R."/>
            <person name="Martin F."/>
            <person name="Silar P."/>
            <person name="Natvig D."/>
            <person name="Lalanne C."/>
            <person name="Gautier V."/>
            <person name="Ament-Velasquez S.L."/>
            <person name="Kruys A."/>
            <person name="Hutchinson M.I."/>
            <person name="Powell A.J."/>
            <person name="Barry K."/>
            <person name="Miller A.N."/>
            <person name="Grigoriev I.V."/>
            <person name="Debuchy R."/>
            <person name="Gladieux P."/>
            <person name="Thoren M.H."/>
            <person name="Johannesson H."/>
        </authorList>
    </citation>
    <scope>NUCLEOTIDE SEQUENCE</scope>
    <source>
        <strain evidence="3">CBS 118394</strain>
    </source>
</reference>
<feature type="compositionally biased region" description="Polar residues" evidence="2">
    <location>
        <begin position="70"/>
        <end position="104"/>
    </location>
</feature>
<feature type="compositionally biased region" description="Polar residues" evidence="2">
    <location>
        <begin position="197"/>
        <end position="206"/>
    </location>
</feature>
<keyword evidence="4" id="KW-1185">Reference proteome</keyword>
<dbReference type="Proteomes" id="UP001283341">
    <property type="component" value="Unassembled WGS sequence"/>
</dbReference>
<comment type="caution">
    <text evidence="3">The sequence shown here is derived from an EMBL/GenBank/DDBJ whole genome shotgun (WGS) entry which is preliminary data.</text>
</comment>
<protein>
    <submittedName>
        <fullName evidence="3">Uncharacterized protein</fullName>
    </submittedName>
</protein>
<organism evidence="3 4">
    <name type="scientific">Apodospora peruviana</name>
    <dbReference type="NCBI Taxonomy" id="516989"/>
    <lineage>
        <taxon>Eukaryota</taxon>
        <taxon>Fungi</taxon>
        <taxon>Dikarya</taxon>
        <taxon>Ascomycota</taxon>
        <taxon>Pezizomycotina</taxon>
        <taxon>Sordariomycetes</taxon>
        <taxon>Sordariomycetidae</taxon>
        <taxon>Sordariales</taxon>
        <taxon>Lasiosphaeriaceae</taxon>
        <taxon>Apodospora</taxon>
    </lineage>
</organism>
<dbReference type="AlphaFoldDB" id="A0AAE0MBV5"/>
<feature type="coiled-coil region" evidence="1">
    <location>
        <begin position="460"/>
        <end position="487"/>
    </location>
</feature>
<feature type="compositionally biased region" description="Acidic residues" evidence="2">
    <location>
        <begin position="335"/>
        <end position="352"/>
    </location>
</feature>
<evidence type="ECO:0000256" key="1">
    <source>
        <dbReference type="SAM" id="Coils"/>
    </source>
</evidence>
<sequence>MAPSRSPRSSSTATVALSLWDSPPANSFLHAQIASKPSPTAVRHDDKGPSPLGTPPIDSTHPKTDGPNPIRSTVVLSTTPNLSHATQKLNGSTIPASHSRNGTLSSAPESSEPDSASWSREDESTLSSGDDRIPPTRRFPSRGLPPSYSRARTDGRPPSVPWLPTSGYSSRHSQHYLRDQTVRSGGPGSEPGYPDNEPNSVSSAAERQQLWDKLDGQRRKVNRLRADLAGKRKGVRHLRRQKDEADNAFMQIIRPHLTSSKGTAVVTTDLMGKRFIQLQSIRDEYYSAESALEPLELELDREELELQALEARFFQLLYDGIRVSHKDSFSARSEDSEDDEEVGDDESSGDDEAASRISLLGISGDREEDIHPLYRELLDAVADREDAKEHHTELRIHRHEILHNLERKLHLERVRNNQGKSLSEEELRLIKSALALVQTDADDFKARWGVSVQEGDLEFLQTFEHKEADVRERLEEASRNVARLRDLCLEKNVMRKHASYSEEYTIYSGTNRATLQPDGNMTIDSYADTGVDLAHPKFPILLSNPSHVLDLQSPMEALENAMRLPKDSPSTVNRRAECMKELGISKLMKKVESKPDYINQWLIHRLRTSPMEAELLFAVAEEKFKIVNLRRWQEEVLYYWRKDEAANLSPNDFHGPMTPRDELDMDDGSEFLCNSVIGASTRAKSEDVNLYRCHRRKDTPTRSVRSLS</sequence>
<feature type="region of interest" description="Disordered" evidence="2">
    <location>
        <begin position="328"/>
        <end position="353"/>
    </location>
</feature>
<name>A0AAE0MBV5_9PEZI</name>
<gene>
    <name evidence="3" type="ORF">B0H66DRAFT_599503</name>
</gene>